<dbReference type="RefSeq" id="WP_230214938.1">
    <property type="nucleotide sequence ID" value="NZ_JAJKFT010000002.1"/>
</dbReference>
<reference evidence="2" key="1">
    <citation type="submission" date="2021-11" db="EMBL/GenBank/DDBJ databases">
        <title>Genome sequence.</title>
        <authorList>
            <person name="Sun Q."/>
        </authorList>
    </citation>
    <scope>NUCLEOTIDE SEQUENCE</scope>
    <source>
        <strain evidence="2">JC732</strain>
    </source>
</reference>
<proteinExistence type="predicted"/>
<evidence type="ECO:0000256" key="1">
    <source>
        <dbReference type="SAM" id="MobiDB-lite"/>
    </source>
</evidence>
<name>A0A9X1SEC7_9BACT</name>
<feature type="region of interest" description="Disordered" evidence="1">
    <location>
        <begin position="170"/>
        <end position="202"/>
    </location>
</feature>
<dbReference type="AlphaFoldDB" id="A0A9X1SEC7"/>
<sequence>MKCQLEKPANKLRCTIGRIWIVNYRVVQRLSLDDVLQHSTGRPTVFTYKAAAKLSGIGFPDEQSKFFQHLGIRQFAIVARTQMLTISGSNSRLNRFLKPVSENQLESRRQLKRIVAHWKVPSLLLHTLAPYDPAKAQQAASIDGVSNRQLHCADQAVDASPFSGGFIAQRGSKQRGQVGKRGGKFVRTNRSGRRNGGSRSAS</sequence>
<protein>
    <submittedName>
        <fullName evidence="2">Uncharacterized protein</fullName>
    </submittedName>
</protein>
<keyword evidence="3" id="KW-1185">Reference proteome</keyword>
<accession>A0A9X1SEC7</accession>
<dbReference type="EMBL" id="JAJKFT010000002">
    <property type="protein sequence ID" value="MCC9627118.1"/>
    <property type="molecule type" value="Genomic_DNA"/>
</dbReference>
<comment type="caution">
    <text evidence="2">The sequence shown here is derived from an EMBL/GenBank/DDBJ whole genome shotgun (WGS) entry which is preliminary data.</text>
</comment>
<organism evidence="2 3">
    <name type="scientific">Blastopirellula sediminis</name>
    <dbReference type="NCBI Taxonomy" id="2894196"/>
    <lineage>
        <taxon>Bacteria</taxon>
        <taxon>Pseudomonadati</taxon>
        <taxon>Planctomycetota</taxon>
        <taxon>Planctomycetia</taxon>
        <taxon>Pirellulales</taxon>
        <taxon>Pirellulaceae</taxon>
        <taxon>Blastopirellula</taxon>
    </lineage>
</organism>
<evidence type="ECO:0000313" key="3">
    <source>
        <dbReference type="Proteomes" id="UP001139103"/>
    </source>
</evidence>
<evidence type="ECO:0000313" key="2">
    <source>
        <dbReference type="EMBL" id="MCC9627118.1"/>
    </source>
</evidence>
<dbReference type="Proteomes" id="UP001139103">
    <property type="component" value="Unassembled WGS sequence"/>
</dbReference>
<gene>
    <name evidence="2" type="ORF">LOC68_01745</name>
</gene>